<evidence type="ECO:0000256" key="5">
    <source>
        <dbReference type="ARBA" id="ARBA00022692"/>
    </source>
</evidence>
<name>A0A6J1D0K2_MOMCH</name>
<reference evidence="15" key="1">
    <citation type="submission" date="2025-08" db="UniProtKB">
        <authorList>
            <consortium name="RefSeq"/>
        </authorList>
    </citation>
    <scope>IDENTIFICATION</scope>
    <source>
        <strain evidence="15">OHB3-1</strain>
    </source>
</reference>
<dbReference type="Pfam" id="PF13855">
    <property type="entry name" value="LRR_8"/>
    <property type="match status" value="1"/>
</dbReference>
<dbReference type="OrthoDB" id="4691307at2759"/>
<dbReference type="PANTHER" id="PTHR48062:SF52">
    <property type="entry name" value="RECEPTOR-LIKE PROTEIN 8-RELATED"/>
    <property type="match status" value="1"/>
</dbReference>
<dbReference type="Pfam" id="PF00560">
    <property type="entry name" value="LRR_1"/>
    <property type="match status" value="9"/>
</dbReference>
<keyword evidence="9 11" id="KW-0472">Membrane</keyword>
<dbReference type="InterPro" id="IPR013210">
    <property type="entry name" value="LRR_N_plant-typ"/>
</dbReference>
<evidence type="ECO:0000256" key="3">
    <source>
        <dbReference type="ARBA" id="ARBA00022475"/>
    </source>
</evidence>
<evidence type="ECO:0000256" key="6">
    <source>
        <dbReference type="ARBA" id="ARBA00022729"/>
    </source>
</evidence>
<keyword evidence="8 11" id="KW-1133">Transmembrane helix</keyword>
<evidence type="ECO:0000256" key="1">
    <source>
        <dbReference type="ARBA" id="ARBA00004251"/>
    </source>
</evidence>
<evidence type="ECO:0000256" key="9">
    <source>
        <dbReference type="ARBA" id="ARBA00023136"/>
    </source>
</evidence>
<dbReference type="InterPro" id="IPR001611">
    <property type="entry name" value="Leu-rich_rpt"/>
</dbReference>
<evidence type="ECO:0000256" key="12">
    <source>
        <dbReference type="SAM" id="SignalP"/>
    </source>
</evidence>
<keyword evidence="10" id="KW-0325">Glycoprotein</keyword>
<dbReference type="InterPro" id="IPR032675">
    <property type="entry name" value="LRR_dom_sf"/>
</dbReference>
<feature type="domain" description="Leucine-rich repeat-containing N-terminal plant-type" evidence="13">
    <location>
        <begin position="35"/>
        <end position="78"/>
    </location>
</feature>
<evidence type="ECO:0000256" key="8">
    <source>
        <dbReference type="ARBA" id="ARBA00022989"/>
    </source>
</evidence>
<organism evidence="14 15">
    <name type="scientific">Momordica charantia</name>
    <name type="common">Bitter gourd</name>
    <name type="synonym">Balsam pear</name>
    <dbReference type="NCBI Taxonomy" id="3673"/>
    <lineage>
        <taxon>Eukaryota</taxon>
        <taxon>Viridiplantae</taxon>
        <taxon>Streptophyta</taxon>
        <taxon>Embryophyta</taxon>
        <taxon>Tracheophyta</taxon>
        <taxon>Spermatophyta</taxon>
        <taxon>Magnoliopsida</taxon>
        <taxon>eudicotyledons</taxon>
        <taxon>Gunneridae</taxon>
        <taxon>Pentapetalae</taxon>
        <taxon>rosids</taxon>
        <taxon>fabids</taxon>
        <taxon>Cucurbitales</taxon>
        <taxon>Cucurbitaceae</taxon>
        <taxon>Momordiceae</taxon>
        <taxon>Momordica</taxon>
    </lineage>
</organism>
<dbReference type="Proteomes" id="UP000504603">
    <property type="component" value="Unplaced"/>
</dbReference>
<dbReference type="Pfam" id="PF08263">
    <property type="entry name" value="LRRNT_2"/>
    <property type="match status" value="1"/>
</dbReference>
<dbReference type="InterPro" id="IPR051502">
    <property type="entry name" value="RLP_Defense_Trigger"/>
</dbReference>
<evidence type="ECO:0000256" key="11">
    <source>
        <dbReference type="SAM" id="Phobius"/>
    </source>
</evidence>
<accession>A0A6J1D0K2</accession>
<keyword evidence="7" id="KW-0677">Repeat</keyword>
<keyword evidence="4" id="KW-0433">Leucine-rich repeat</keyword>
<dbReference type="RefSeq" id="XP_022147595.1">
    <property type="nucleotide sequence ID" value="XM_022291903.1"/>
</dbReference>
<dbReference type="PANTHER" id="PTHR48062">
    <property type="entry name" value="RECEPTOR-LIKE PROTEIN 14"/>
    <property type="match status" value="1"/>
</dbReference>
<comment type="similarity">
    <text evidence="2">Belongs to the RLP family.</text>
</comment>
<dbReference type="SMART" id="SM00365">
    <property type="entry name" value="LRR_SD22"/>
    <property type="match status" value="4"/>
</dbReference>
<evidence type="ECO:0000313" key="14">
    <source>
        <dbReference type="Proteomes" id="UP000504603"/>
    </source>
</evidence>
<evidence type="ECO:0000256" key="2">
    <source>
        <dbReference type="ARBA" id="ARBA00009592"/>
    </source>
</evidence>
<feature type="signal peptide" evidence="12">
    <location>
        <begin position="1"/>
        <end position="26"/>
    </location>
</feature>
<feature type="transmembrane region" description="Helical" evidence="11">
    <location>
        <begin position="954"/>
        <end position="976"/>
    </location>
</feature>
<dbReference type="PROSITE" id="PS51450">
    <property type="entry name" value="LRR"/>
    <property type="match status" value="1"/>
</dbReference>
<evidence type="ECO:0000313" key="15">
    <source>
        <dbReference type="RefSeq" id="XP_022147595.1"/>
    </source>
</evidence>
<dbReference type="SMART" id="SM00369">
    <property type="entry name" value="LRR_TYP"/>
    <property type="match status" value="9"/>
</dbReference>
<dbReference type="FunFam" id="3.80.10.10:FF:000213">
    <property type="entry name" value="Tyrosine-sulfated glycopeptide receptor 1"/>
    <property type="match status" value="1"/>
</dbReference>
<dbReference type="FunFam" id="3.80.10.10:FF:000095">
    <property type="entry name" value="LRR receptor-like serine/threonine-protein kinase GSO1"/>
    <property type="match status" value="2"/>
</dbReference>
<keyword evidence="14" id="KW-1185">Reference proteome</keyword>
<dbReference type="Gene3D" id="3.80.10.10">
    <property type="entry name" value="Ribonuclease Inhibitor"/>
    <property type="match status" value="6"/>
</dbReference>
<dbReference type="GO" id="GO:0005886">
    <property type="term" value="C:plasma membrane"/>
    <property type="evidence" value="ECO:0007669"/>
    <property type="project" value="UniProtKB-SubCell"/>
</dbReference>
<protein>
    <submittedName>
        <fullName evidence="15">LRR receptor-like serine/threonine-protein kinase FLS2 isoform X2</fullName>
    </submittedName>
</protein>
<keyword evidence="5 11" id="KW-0812">Transmembrane</keyword>
<evidence type="ECO:0000256" key="4">
    <source>
        <dbReference type="ARBA" id="ARBA00022614"/>
    </source>
</evidence>
<comment type="subcellular location">
    <subcellularLocation>
        <location evidence="1">Cell membrane</location>
        <topology evidence="1">Single-pass type I membrane protein</topology>
    </subcellularLocation>
</comment>
<dbReference type="AlphaFoldDB" id="A0A6J1D0K2"/>
<feature type="chain" id="PRO_5026884576" evidence="12">
    <location>
        <begin position="27"/>
        <end position="999"/>
    </location>
</feature>
<keyword evidence="6 12" id="KW-0732">Signal</keyword>
<dbReference type="SUPFAM" id="SSF52058">
    <property type="entry name" value="L domain-like"/>
    <property type="match status" value="3"/>
</dbReference>
<sequence>MFLRMESKFKVKYLLLIVSLIVLGDSIQVSNGCLEDERLGLLDIKSFFSSHKINQFSANPFASWVGANCCNWDRVRCNNLTSGAHVVELLLNLLLDYRDLNPPRLNVSLFQNFKELKTLDLSNNMFSGITDNQGSKKFPNLNKLETLNLRGNYLGSELVSSFNGLTSLDTLLLGQAGLGGSINLSGLKNLRELDLSMNNLNGTVQMQGLERLETLFLHGNKLNNSIFSSMRELTSLRNLLLCCNDLGGIIPTQDIAQLKILEMLDLSHNHYYDGAIPLQDLKNLSVLDLKYNQFNGSMPIQGFCETNSLYELRIQNNHIRGQLSQCVGNFTKLQYLDISSNQFSGKIPTTISNLTSIMYLSLVENDFEGPFLLSSLANSTNLKFLKLSKTQVDTEKSYWVPMFQLEILILKNCELNKKTTSKIPSFLLSQSSLNFIDLSHNQLVGTFPLWLLLNNSGLLVLDLSSNLLTGTLQFPTWKQNLKYLQISDNNFNGELPSNVGLFLPGVSYFNISSNSFEGNLPSSVEQMKDLFYLDTSDNKFSGNLKISIFNNMSHLQCLLLANNNFSGNIEYGWNNSANLVAVDISNNMISGKVPNWIGSLTNLQFLRISKNLFEGELPGGICSLRELRFLDVSQNKLFGVPSCLNSSSLVYLYMQENFLSGHIPQAFSNGSKLKVLDLSYNHFSGPVPDWIHKLTSLRVLLLKMNQLQGSIPRQLCQGEELSIIDFSNNKLSGSIPSCLNNMTFGTIKGSEYSTILKVENPKIPNVGILPTYFGSYHRYSLEEITLNIMGLIEVDFTTKSRFDTYKGNILEYMSGLDLSCNQLTGNIPLEIGDLPQIHALNFSHNKLAGPIPKEISNLKELESLDLSNNFLSGNIPSELAGLNSLAIFNVSYNNLSGMIPTSPHFSTYPASSYYGNSHLCGSYIEQKCSSPILLPDNPSIKLGKEHEAFVDIEAFRWSFVTSYFTILMGFVVVLYINPQWRETWFYFIEDCCSYFCKCI</sequence>
<dbReference type="InterPro" id="IPR003591">
    <property type="entry name" value="Leu-rich_rpt_typical-subtyp"/>
</dbReference>
<evidence type="ECO:0000256" key="7">
    <source>
        <dbReference type="ARBA" id="ARBA00022737"/>
    </source>
</evidence>
<proteinExistence type="inferred from homology"/>
<evidence type="ECO:0000259" key="13">
    <source>
        <dbReference type="Pfam" id="PF08263"/>
    </source>
</evidence>
<keyword evidence="3" id="KW-1003">Cell membrane</keyword>
<gene>
    <name evidence="15" type="primary">LOC111016477</name>
</gene>
<dbReference type="PRINTS" id="PR00019">
    <property type="entry name" value="LEURICHRPT"/>
</dbReference>
<evidence type="ECO:0000256" key="10">
    <source>
        <dbReference type="ARBA" id="ARBA00023180"/>
    </source>
</evidence>
<dbReference type="GeneID" id="111016477"/>